<reference evidence="3" key="1">
    <citation type="submission" date="2016-06" db="EMBL/GenBank/DDBJ databases">
        <title>Identification of putative biosynthetic pathways for the production of bioactive secondary metabolites by the marine actinomycete Kocuria kristinae RUTW2-3.</title>
        <authorList>
            <person name="Waterworth S.C."/>
            <person name="Walmsley T.A."/>
            <person name="Matongo T."/>
            <person name="Davies-Coleman M.T."/>
            <person name="Dorrington R.A."/>
        </authorList>
    </citation>
    <scope>NUCLEOTIDE SEQUENCE [LARGE SCALE GENOMIC DNA]</scope>
    <source>
        <strain evidence="3">RUTW2-3</strain>
    </source>
</reference>
<keyword evidence="4" id="KW-1185">Reference proteome</keyword>
<keyword evidence="2" id="KW-1133">Transmembrane helix</keyword>
<feature type="transmembrane region" description="Helical" evidence="2">
    <location>
        <begin position="390"/>
        <end position="407"/>
    </location>
</feature>
<dbReference type="InterPro" id="IPR011701">
    <property type="entry name" value="MFS"/>
</dbReference>
<dbReference type="Pfam" id="PF07690">
    <property type="entry name" value="MFS_1"/>
    <property type="match status" value="1"/>
</dbReference>
<feature type="transmembrane region" description="Helical" evidence="2">
    <location>
        <begin position="326"/>
        <end position="343"/>
    </location>
</feature>
<dbReference type="InterPro" id="IPR036259">
    <property type="entry name" value="MFS_trans_sf"/>
</dbReference>
<dbReference type="SUPFAM" id="SSF103473">
    <property type="entry name" value="MFS general substrate transporter"/>
    <property type="match status" value="1"/>
</dbReference>
<feature type="transmembrane region" description="Helical" evidence="2">
    <location>
        <begin position="39"/>
        <end position="58"/>
    </location>
</feature>
<evidence type="ECO:0000313" key="4">
    <source>
        <dbReference type="Proteomes" id="UP000053171"/>
    </source>
</evidence>
<proteinExistence type="predicted"/>
<name>A0A199NTN3_9MICC</name>
<feature type="transmembrane region" description="Helical" evidence="2">
    <location>
        <begin position="413"/>
        <end position="434"/>
    </location>
</feature>
<dbReference type="GO" id="GO:0022857">
    <property type="term" value="F:transmembrane transporter activity"/>
    <property type="evidence" value="ECO:0007669"/>
    <property type="project" value="InterPro"/>
</dbReference>
<keyword evidence="2" id="KW-0812">Transmembrane</keyword>
<dbReference type="PANTHER" id="PTHR23523:SF2">
    <property type="entry name" value="2-NITROIMIDAZOLE TRANSPORTER"/>
    <property type="match status" value="1"/>
</dbReference>
<feature type="transmembrane region" description="Helical" evidence="2">
    <location>
        <begin position="105"/>
        <end position="125"/>
    </location>
</feature>
<dbReference type="PANTHER" id="PTHR23523">
    <property type="match status" value="1"/>
</dbReference>
<feature type="transmembrane region" description="Helical" evidence="2">
    <location>
        <begin position="195"/>
        <end position="215"/>
    </location>
</feature>
<accession>A0A199NTN3</accession>
<feature type="transmembrane region" description="Helical" evidence="2">
    <location>
        <begin position="131"/>
        <end position="154"/>
    </location>
</feature>
<feature type="transmembrane region" description="Helical" evidence="2">
    <location>
        <begin position="294"/>
        <end position="314"/>
    </location>
</feature>
<dbReference type="Proteomes" id="UP000053171">
    <property type="component" value="Unassembled WGS sequence"/>
</dbReference>
<feature type="transmembrane region" description="Helical" evidence="2">
    <location>
        <begin position="349"/>
        <end position="369"/>
    </location>
</feature>
<evidence type="ECO:0008006" key="5">
    <source>
        <dbReference type="Google" id="ProtNLM"/>
    </source>
</evidence>
<dbReference type="Gene3D" id="1.20.1250.20">
    <property type="entry name" value="MFS general substrate transporter like domains"/>
    <property type="match status" value="1"/>
</dbReference>
<organism evidence="3 4">
    <name type="scientific">Rothia kristinae</name>
    <dbReference type="NCBI Taxonomy" id="37923"/>
    <lineage>
        <taxon>Bacteria</taxon>
        <taxon>Bacillati</taxon>
        <taxon>Actinomycetota</taxon>
        <taxon>Actinomycetes</taxon>
        <taxon>Micrococcales</taxon>
        <taxon>Micrococcaceae</taxon>
        <taxon>Rothia</taxon>
    </lineage>
</organism>
<feature type="transmembrane region" description="Helical" evidence="2">
    <location>
        <begin position="260"/>
        <end position="282"/>
    </location>
</feature>
<sequence>MKRPDDGGVNGPDAGCARRPGDPGMSRPDAARSGAARPFPWGWCLLVLLVASCLRPALTSVGPVVEPLRAATGLSAAGVGLLGALPLLAFAVLSPVVALPAQRVGLERAVLAALAVLAAGILVRSTPGPGLLWVGTLLVGAGIAVQNVVVPVIVKRDFPGQVSVMTGMYTAVLSVAAALAAGFSEPLAAVLPGGWRTSLALWAVPAGAAGLWWAVRTRGRRRTQQRTVPLREAVTGALPVLPSAPEPPSLRRVSMLRSPIAWAVTLYMGLQSAVFYTVMMWLPSMEARLGVGAAAAGWHLFTLQVTGILGNLSVSFLAERRASQSWLAMLLSSMIVVPAAGALLWPGGAVLWCGLVGIGCGGGFSLSLAMMGLRTVHPAHTLRLSGMSQCLGYLLAATGPLLAGSLAEATGSWAAVLWSLLVLACVQFAAGVVAGRNRRIGEPPPPRP</sequence>
<protein>
    <recommendedName>
        <fullName evidence="5">MFS transporter</fullName>
    </recommendedName>
</protein>
<dbReference type="EMBL" id="LJBJ02000005">
    <property type="protein sequence ID" value="OAX52267.1"/>
    <property type="molecule type" value="Genomic_DNA"/>
</dbReference>
<feature type="region of interest" description="Disordered" evidence="1">
    <location>
        <begin position="1"/>
        <end position="31"/>
    </location>
</feature>
<dbReference type="AlphaFoldDB" id="A0A199NTN3"/>
<feature type="transmembrane region" description="Helical" evidence="2">
    <location>
        <begin position="166"/>
        <end position="183"/>
    </location>
</feature>
<evidence type="ECO:0000256" key="2">
    <source>
        <dbReference type="SAM" id="Phobius"/>
    </source>
</evidence>
<comment type="caution">
    <text evidence="3">The sequence shown here is derived from an EMBL/GenBank/DDBJ whole genome shotgun (WGS) entry which is preliminary data.</text>
</comment>
<dbReference type="InterPro" id="IPR052524">
    <property type="entry name" value="MFS_Cyanate_Porter"/>
</dbReference>
<keyword evidence="2" id="KW-0472">Membrane</keyword>
<evidence type="ECO:0000256" key="1">
    <source>
        <dbReference type="SAM" id="MobiDB-lite"/>
    </source>
</evidence>
<evidence type="ECO:0000313" key="3">
    <source>
        <dbReference type="EMBL" id="OAX52267.1"/>
    </source>
</evidence>
<gene>
    <name evidence="3" type="ORF">AN277_0203705</name>
</gene>
<feature type="transmembrane region" description="Helical" evidence="2">
    <location>
        <begin position="70"/>
        <end position="93"/>
    </location>
</feature>